<evidence type="ECO:0000256" key="1">
    <source>
        <dbReference type="ARBA" id="ARBA00023319"/>
    </source>
</evidence>
<evidence type="ECO:0000313" key="3">
    <source>
        <dbReference type="EMBL" id="PIO14519.1"/>
    </source>
</evidence>
<dbReference type="Proteomes" id="UP000228934">
    <property type="component" value="Unassembled WGS sequence"/>
</dbReference>
<dbReference type="InterPro" id="IPR003597">
    <property type="entry name" value="Ig_C1-set"/>
</dbReference>
<protein>
    <recommendedName>
        <fullName evidence="2">Ig-like domain-containing protein</fullName>
    </recommendedName>
</protein>
<dbReference type="Pfam" id="PF07654">
    <property type="entry name" value="C1-set"/>
    <property type="match status" value="1"/>
</dbReference>
<dbReference type="InterPro" id="IPR050380">
    <property type="entry name" value="Immune_Resp_Modulators"/>
</dbReference>
<keyword evidence="4" id="KW-1185">Reference proteome</keyword>
<dbReference type="SUPFAM" id="SSF48726">
    <property type="entry name" value="Immunoglobulin"/>
    <property type="match status" value="1"/>
</dbReference>
<dbReference type="PANTHER" id="PTHR23411">
    <property type="entry name" value="TAPASIN"/>
    <property type="match status" value="1"/>
</dbReference>
<dbReference type="OrthoDB" id="547680at2759"/>
<dbReference type="InterPro" id="IPR007110">
    <property type="entry name" value="Ig-like_dom"/>
</dbReference>
<keyword evidence="1" id="KW-0393">Immunoglobulin domain</keyword>
<dbReference type="PROSITE" id="PS50835">
    <property type="entry name" value="IG_LIKE"/>
    <property type="match status" value="1"/>
</dbReference>
<gene>
    <name evidence="3" type="ORF">AB205_0048640</name>
</gene>
<evidence type="ECO:0000313" key="4">
    <source>
        <dbReference type="Proteomes" id="UP000228934"/>
    </source>
</evidence>
<dbReference type="InterPro" id="IPR013783">
    <property type="entry name" value="Ig-like_fold"/>
</dbReference>
<accession>A0A2G9QFY3</accession>
<dbReference type="CDD" id="cd00098">
    <property type="entry name" value="IgC1"/>
    <property type="match status" value="1"/>
</dbReference>
<dbReference type="AlphaFoldDB" id="A0A2G9QFY3"/>
<dbReference type="Gene3D" id="2.60.40.10">
    <property type="entry name" value="Immunoglobulins"/>
    <property type="match status" value="2"/>
</dbReference>
<name>A0A2G9QFY3_AQUCT</name>
<dbReference type="SMART" id="SM00407">
    <property type="entry name" value="IGc1"/>
    <property type="match status" value="1"/>
</dbReference>
<feature type="non-terminal residue" evidence="3">
    <location>
        <position position="1"/>
    </location>
</feature>
<dbReference type="FunFam" id="2.60.40.10:FF:001774">
    <property type="entry name" value="Uncharacterized LOC100216153"/>
    <property type="match status" value="1"/>
</dbReference>
<reference evidence="4" key="1">
    <citation type="journal article" date="2017" name="Nat. Commun.">
        <title>The North American bullfrog draft genome provides insight into hormonal regulation of long noncoding RNA.</title>
        <authorList>
            <person name="Hammond S.A."/>
            <person name="Warren R.L."/>
            <person name="Vandervalk B.P."/>
            <person name="Kucuk E."/>
            <person name="Khan H."/>
            <person name="Gibb E.A."/>
            <person name="Pandoh P."/>
            <person name="Kirk H."/>
            <person name="Zhao Y."/>
            <person name="Jones M."/>
            <person name="Mungall A.J."/>
            <person name="Coope R."/>
            <person name="Pleasance S."/>
            <person name="Moore R.A."/>
            <person name="Holt R.A."/>
            <person name="Round J.M."/>
            <person name="Ohora S."/>
            <person name="Walle B.V."/>
            <person name="Veldhoen N."/>
            <person name="Helbing C.C."/>
            <person name="Birol I."/>
        </authorList>
    </citation>
    <scope>NUCLEOTIDE SEQUENCE [LARGE SCALE GENOMIC DNA]</scope>
</reference>
<dbReference type="InterPro" id="IPR036179">
    <property type="entry name" value="Ig-like_dom_sf"/>
</dbReference>
<evidence type="ECO:0000259" key="2">
    <source>
        <dbReference type="PROSITE" id="PS50835"/>
    </source>
</evidence>
<proteinExistence type="predicted"/>
<dbReference type="EMBL" id="KV985775">
    <property type="protein sequence ID" value="PIO14519.1"/>
    <property type="molecule type" value="Genomic_DNA"/>
</dbReference>
<feature type="non-terminal residue" evidence="3">
    <location>
        <position position="217"/>
    </location>
</feature>
<feature type="domain" description="Ig-like" evidence="2">
    <location>
        <begin position="111"/>
        <end position="211"/>
    </location>
</feature>
<organism evidence="3 4">
    <name type="scientific">Aquarana catesbeiana</name>
    <name type="common">American bullfrog</name>
    <name type="synonym">Rana catesbeiana</name>
    <dbReference type="NCBI Taxonomy" id="8400"/>
    <lineage>
        <taxon>Eukaryota</taxon>
        <taxon>Metazoa</taxon>
        <taxon>Chordata</taxon>
        <taxon>Craniata</taxon>
        <taxon>Vertebrata</taxon>
        <taxon>Euteleostomi</taxon>
        <taxon>Amphibia</taxon>
        <taxon>Batrachia</taxon>
        <taxon>Anura</taxon>
        <taxon>Neobatrachia</taxon>
        <taxon>Ranoidea</taxon>
        <taxon>Ranidae</taxon>
        <taxon>Aquarana</taxon>
    </lineage>
</organism>
<sequence>IPKVRDITRSPGGIFSLDVDHFKPENITVLWEVTQPPSITQPRPINSTIIKTQNQDGTFNAISTCESLRGVIQEDGAYVVQAMVEHSKLKHSKNREWRSDDKGNRDFLARPEVGMIRIPKLFVNKHTQLQCTISQFYPDDLTVNWLMKDKGTREFPITNSARYKMPDSRSQLQPDKTFTHTALLEFTPLLEDVGSEVICRVSHPSLKEPIEKTTGPL</sequence>